<accession>A0A1F7TLP4</accession>
<dbReference type="STRING" id="1802385.A2856_02130"/>
<protein>
    <recommendedName>
        <fullName evidence="3">DUF721 domain-containing protein</fullName>
    </recommendedName>
</protein>
<dbReference type="Proteomes" id="UP000177885">
    <property type="component" value="Unassembled WGS sequence"/>
</dbReference>
<name>A0A1F7TLP4_9BACT</name>
<proteinExistence type="predicted"/>
<dbReference type="EMBL" id="MGDT01000007">
    <property type="protein sequence ID" value="OGL66467.1"/>
    <property type="molecule type" value="Genomic_DNA"/>
</dbReference>
<comment type="caution">
    <text evidence="1">The sequence shown here is derived from an EMBL/GenBank/DDBJ whole genome shotgun (WGS) entry which is preliminary data.</text>
</comment>
<evidence type="ECO:0000313" key="1">
    <source>
        <dbReference type="EMBL" id="OGL66467.1"/>
    </source>
</evidence>
<evidence type="ECO:0008006" key="3">
    <source>
        <dbReference type="Google" id="ProtNLM"/>
    </source>
</evidence>
<sequence>MMFSMKDLLPDSLRRAHITEQVAIVRALEGANRAIAQALPAGHGGDARAVSLREGTITVACLNSPAMHVISRKEIELVTAALREAPKADIRHVRVRLVQRLGGGDDVIE</sequence>
<organism evidence="1 2">
    <name type="scientific">Candidatus Uhrbacteria bacterium RIFCSPHIGHO2_01_FULL_63_20</name>
    <dbReference type="NCBI Taxonomy" id="1802385"/>
    <lineage>
        <taxon>Bacteria</taxon>
        <taxon>Candidatus Uhriibacteriota</taxon>
    </lineage>
</organism>
<dbReference type="AlphaFoldDB" id="A0A1F7TLP4"/>
<gene>
    <name evidence="1" type="ORF">A2856_02130</name>
</gene>
<reference evidence="1 2" key="1">
    <citation type="journal article" date="2016" name="Nat. Commun.">
        <title>Thousands of microbial genomes shed light on interconnected biogeochemical processes in an aquifer system.</title>
        <authorList>
            <person name="Anantharaman K."/>
            <person name="Brown C.T."/>
            <person name="Hug L.A."/>
            <person name="Sharon I."/>
            <person name="Castelle C.J."/>
            <person name="Probst A.J."/>
            <person name="Thomas B.C."/>
            <person name="Singh A."/>
            <person name="Wilkins M.J."/>
            <person name="Karaoz U."/>
            <person name="Brodie E.L."/>
            <person name="Williams K.H."/>
            <person name="Hubbard S.S."/>
            <person name="Banfield J.F."/>
        </authorList>
    </citation>
    <scope>NUCLEOTIDE SEQUENCE [LARGE SCALE GENOMIC DNA]</scope>
</reference>
<evidence type="ECO:0000313" key="2">
    <source>
        <dbReference type="Proteomes" id="UP000177885"/>
    </source>
</evidence>